<dbReference type="InterPro" id="IPR029061">
    <property type="entry name" value="THDP-binding"/>
</dbReference>
<comment type="subunit">
    <text evidence="3 10">Homodimer.</text>
</comment>
<dbReference type="FunFam" id="3.40.50.970:FF:000010">
    <property type="entry name" value="1-deoxy-D-xylulose-5-phosphate synthase"/>
    <property type="match status" value="1"/>
</dbReference>
<dbReference type="Proteomes" id="UP000282656">
    <property type="component" value="Unassembled WGS sequence"/>
</dbReference>
<keyword evidence="14" id="KW-1185">Reference proteome</keyword>
<dbReference type="HAMAP" id="MF_00315">
    <property type="entry name" value="DXP_synth"/>
    <property type="match status" value="1"/>
</dbReference>
<dbReference type="SMART" id="SM00861">
    <property type="entry name" value="Transket_pyr"/>
    <property type="match status" value="1"/>
</dbReference>
<comment type="similarity">
    <text evidence="2 10">Belongs to the transketolase family. DXPS subfamily.</text>
</comment>
<evidence type="ECO:0000256" key="10">
    <source>
        <dbReference type="HAMAP-Rule" id="MF_00315"/>
    </source>
</evidence>
<dbReference type="GO" id="GO:0000287">
    <property type="term" value="F:magnesium ion binding"/>
    <property type="evidence" value="ECO:0007669"/>
    <property type="project" value="UniProtKB-UniRule"/>
</dbReference>
<dbReference type="PROSITE" id="PS00802">
    <property type="entry name" value="TRANSKETOLASE_2"/>
    <property type="match status" value="1"/>
</dbReference>
<dbReference type="GO" id="GO:0019288">
    <property type="term" value="P:isopentenyl diphosphate biosynthetic process, methylerythritol 4-phosphate pathway"/>
    <property type="evidence" value="ECO:0007669"/>
    <property type="project" value="TreeGrafter"/>
</dbReference>
<feature type="binding site" evidence="10">
    <location>
        <begin position="147"/>
        <end position="148"/>
    </location>
    <ligand>
        <name>thiamine diphosphate</name>
        <dbReference type="ChEBI" id="CHEBI:58937"/>
    </ligand>
</feature>
<dbReference type="SUPFAM" id="SSF52922">
    <property type="entry name" value="TK C-terminal domain-like"/>
    <property type="match status" value="1"/>
</dbReference>
<evidence type="ECO:0000256" key="1">
    <source>
        <dbReference type="ARBA" id="ARBA00004980"/>
    </source>
</evidence>
<proteinExistence type="inferred from homology"/>
<dbReference type="GO" id="GO:0005829">
    <property type="term" value="C:cytosol"/>
    <property type="evidence" value="ECO:0007669"/>
    <property type="project" value="TreeGrafter"/>
</dbReference>
<feature type="domain" description="Transketolase-like pyrimidine-binding" evidence="12">
    <location>
        <begin position="276"/>
        <end position="439"/>
    </location>
</feature>
<dbReference type="InterPro" id="IPR005475">
    <property type="entry name" value="Transketolase-like_Pyr-bd"/>
</dbReference>
<evidence type="ECO:0000313" key="14">
    <source>
        <dbReference type="Proteomes" id="UP000282656"/>
    </source>
</evidence>
<reference evidence="14" key="1">
    <citation type="submission" date="2018-09" db="EMBL/GenBank/DDBJ databases">
        <authorList>
            <person name="Livingstone P.G."/>
            <person name="Whitworth D.E."/>
        </authorList>
    </citation>
    <scope>NUCLEOTIDE SEQUENCE [LARGE SCALE GENOMIC DNA]</scope>
    <source>
        <strain evidence="14">AB047A</strain>
    </source>
</reference>
<dbReference type="PANTHER" id="PTHR43322">
    <property type="entry name" value="1-D-DEOXYXYLULOSE 5-PHOSPHATE SYNTHASE-RELATED"/>
    <property type="match status" value="1"/>
</dbReference>
<comment type="function">
    <text evidence="10">Catalyzes the acyloin condensation reaction between C atoms 2 and 3 of pyruvate and glyceraldehyde 3-phosphate to yield 1-deoxy-D-xylulose-5-phosphate (DXP).</text>
</comment>
<name>A0A3A8PZB7_9BACT</name>
<dbReference type="Gene3D" id="3.40.50.970">
    <property type="match status" value="2"/>
</dbReference>
<evidence type="ECO:0000256" key="6">
    <source>
        <dbReference type="ARBA" id="ARBA00022842"/>
    </source>
</evidence>
<dbReference type="GO" id="GO:0008661">
    <property type="term" value="F:1-deoxy-D-xylulose-5-phosphate synthase activity"/>
    <property type="evidence" value="ECO:0007669"/>
    <property type="project" value="UniProtKB-UniRule"/>
</dbReference>
<dbReference type="SUPFAM" id="SSF52518">
    <property type="entry name" value="Thiamin diphosphate-binding fold (THDP-binding)"/>
    <property type="match status" value="1"/>
</dbReference>
<dbReference type="EMBL" id="RAWM01000124">
    <property type="protein sequence ID" value="RKH61683.1"/>
    <property type="molecule type" value="Genomic_DNA"/>
</dbReference>
<keyword evidence="5 10" id="KW-0479">Metal-binding</keyword>
<dbReference type="UniPathway" id="UPA00064">
    <property type="reaction ID" value="UER00091"/>
</dbReference>
<evidence type="ECO:0000256" key="11">
    <source>
        <dbReference type="SAM" id="MobiDB-lite"/>
    </source>
</evidence>
<evidence type="ECO:0000256" key="5">
    <source>
        <dbReference type="ARBA" id="ARBA00022723"/>
    </source>
</evidence>
<dbReference type="CDD" id="cd07033">
    <property type="entry name" value="TPP_PYR_DXS_TK_like"/>
    <property type="match status" value="1"/>
</dbReference>
<keyword evidence="7 10" id="KW-0784">Thiamine biosynthesis</keyword>
<feature type="binding site" evidence="10">
    <location>
        <begin position="115"/>
        <end position="117"/>
    </location>
    <ligand>
        <name>thiamine diphosphate</name>
        <dbReference type="ChEBI" id="CHEBI:58937"/>
    </ligand>
</feature>
<dbReference type="GO" id="GO:0030976">
    <property type="term" value="F:thiamine pyrophosphate binding"/>
    <property type="evidence" value="ECO:0007669"/>
    <property type="project" value="UniProtKB-UniRule"/>
</dbReference>
<comment type="catalytic activity">
    <reaction evidence="10">
        <text>D-glyceraldehyde 3-phosphate + pyruvate + H(+) = 1-deoxy-D-xylulose 5-phosphate + CO2</text>
        <dbReference type="Rhea" id="RHEA:12605"/>
        <dbReference type="ChEBI" id="CHEBI:15361"/>
        <dbReference type="ChEBI" id="CHEBI:15378"/>
        <dbReference type="ChEBI" id="CHEBI:16526"/>
        <dbReference type="ChEBI" id="CHEBI:57792"/>
        <dbReference type="ChEBI" id="CHEBI:59776"/>
        <dbReference type="EC" id="2.2.1.7"/>
    </reaction>
</comment>
<feature type="binding site" evidence="10">
    <location>
        <position position="175"/>
    </location>
    <ligand>
        <name>Mg(2+)</name>
        <dbReference type="ChEBI" id="CHEBI:18420"/>
    </ligand>
</feature>
<comment type="pathway">
    <text evidence="1 10">Metabolic intermediate biosynthesis; 1-deoxy-D-xylulose 5-phosphate biosynthesis; 1-deoxy-D-xylulose 5-phosphate from D-glyceraldehyde 3-phosphate and pyruvate: step 1/1.</text>
</comment>
<feature type="compositionally biased region" description="Pro residues" evidence="11">
    <location>
        <begin position="465"/>
        <end position="477"/>
    </location>
</feature>
<accession>A0A3A8PZB7</accession>
<evidence type="ECO:0000256" key="2">
    <source>
        <dbReference type="ARBA" id="ARBA00011081"/>
    </source>
</evidence>
<evidence type="ECO:0000256" key="8">
    <source>
        <dbReference type="ARBA" id="ARBA00023052"/>
    </source>
</evidence>
<dbReference type="CDD" id="cd02007">
    <property type="entry name" value="TPP_DXS"/>
    <property type="match status" value="1"/>
</dbReference>
<dbReference type="InterPro" id="IPR049557">
    <property type="entry name" value="Transketolase_CS"/>
</dbReference>
<dbReference type="OrthoDB" id="9803371at2"/>
<dbReference type="GO" id="GO:0009228">
    <property type="term" value="P:thiamine biosynthetic process"/>
    <property type="evidence" value="ECO:0007669"/>
    <property type="project" value="UniProtKB-UniRule"/>
</dbReference>
<feature type="region of interest" description="Disordered" evidence="11">
    <location>
        <begin position="434"/>
        <end position="490"/>
    </location>
</feature>
<keyword evidence="6 10" id="KW-0460">Magnesium</keyword>
<sequence>MADVLSGVASPSDVRALPEDALPGLCEALREAIITTCGRVGGHLGASLGAVELIVALHRVFHTPQDALLFDVGHQAYAHKLLTGRRDRMHTLRQANGIAPFLDPRESPHDALAAGHACTAISAALGLLSGRRQLGHSGHVVAVVGDGSLTGGLSFEGLNNAGGSPLPLVVVLNDNQMSISANVGAIPALLRTRSARAFFESLGFTYLGPVDGHDLGALTRALREAKASSRPVVVHALTKKGRGFPPAEADEQTRGHAMGPYEWRDGKLVRSRGGRPTYSEAFAQVLGDALERDPRVVAVTPAMLEGSALTGLKARFPDRVHDVGIAEQHAVTFCAGLAAAGAKPVCVIYSTFLQRAYDQIVHDVCLPGLHVVFAVDRAGLVGADGATHQGAYDVSFLRPLPGLTQWAPMVGDDLAPMLATALQSGGPSVLRFPRGTLPDLPPELGHAEPEVLRSSPAASVGPSGLPKPAPSREPPGTPALATQDTSPVPGARWLKRVPGARLTLVTLGPLGLSALEAARSEPEWSVLDARRAWPLDEAALLEAAEGGHVVVAEEGTVRGGLGSAVLELYAASGLSPRVKLLGMPDVFLPHGDARVQRTQLGLDAAGLRRAGRALLEEESR</sequence>
<dbReference type="InterPro" id="IPR005477">
    <property type="entry name" value="Dxylulose-5-P_synthase"/>
</dbReference>
<dbReference type="Pfam" id="PF13292">
    <property type="entry name" value="DXP_synthase_N"/>
    <property type="match status" value="2"/>
</dbReference>
<dbReference type="Pfam" id="PF02779">
    <property type="entry name" value="Transket_pyr"/>
    <property type="match status" value="1"/>
</dbReference>
<dbReference type="AlphaFoldDB" id="A0A3A8PZB7"/>
<comment type="cofactor">
    <cofactor evidence="10">
        <name>thiamine diphosphate</name>
        <dbReference type="ChEBI" id="CHEBI:58937"/>
    </cofactor>
    <text evidence="10">Binds 1 thiamine pyrophosphate per subunit.</text>
</comment>
<dbReference type="RefSeq" id="WP_121771402.1">
    <property type="nucleotide sequence ID" value="NZ_RAWM01000124.1"/>
</dbReference>
<organism evidence="13 14">
    <name type="scientific">Corallococcus interemptor</name>
    <dbReference type="NCBI Taxonomy" id="2316720"/>
    <lineage>
        <taxon>Bacteria</taxon>
        <taxon>Pseudomonadati</taxon>
        <taxon>Myxococcota</taxon>
        <taxon>Myxococcia</taxon>
        <taxon>Myxococcales</taxon>
        <taxon>Cystobacterineae</taxon>
        <taxon>Myxococcaceae</taxon>
        <taxon>Corallococcus</taxon>
    </lineage>
</organism>
<dbReference type="InterPro" id="IPR009014">
    <property type="entry name" value="Transketo_C/PFOR_II"/>
</dbReference>
<feature type="binding site" evidence="10">
    <location>
        <position position="146"/>
    </location>
    <ligand>
        <name>Mg(2+)</name>
        <dbReference type="ChEBI" id="CHEBI:18420"/>
    </ligand>
</feature>
<dbReference type="Gene3D" id="3.40.50.920">
    <property type="match status" value="1"/>
</dbReference>
<dbReference type="PROSITE" id="PS00801">
    <property type="entry name" value="TRANSKETOLASE_1"/>
    <property type="match status" value="1"/>
</dbReference>
<feature type="binding site" evidence="10">
    <location>
        <position position="175"/>
    </location>
    <ligand>
        <name>thiamine diphosphate</name>
        <dbReference type="ChEBI" id="CHEBI:58937"/>
    </ligand>
</feature>
<keyword evidence="8 10" id="KW-0786">Thiamine pyrophosphate</keyword>
<dbReference type="PANTHER" id="PTHR43322:SF5">
    <property type="entry name" value="1-DEOXY-D-XYLULOSE-5-PHOSPHATE SYNTHASE, CHLOROPLASTIC"/>
    <property type="match status" value="1"/>
</dbReference>
<feature type="binding site" evidence="10">
    <location>
        <position position="74"/>
    </location>
    <ligand>
        <name>thiamine diphosphate</name>
        <dbReference type="ChEBI" id="CHEBI:58937"/>
    </ligand>
</feature>
<dbReference type="InterPro" id="IPR020826">
    <property type="entry name" value="Transketolase_BS"/>
</dbReference>
<feature type="binding site" evidence="10">
    <location>
        <position position="244"/>
    </location>
    <ligand>
        <name>thiamine diphosphate</name>
        <dbReference type="ChEBI" id="CHEBI:58937"/>
    </ligand>
</feature>
<keyword evidence="4 10" id="KW-0808">Transferase</keyword>
<feature type="binding site" evidence="10">
    <location>
        <position position="327"/>
    </location>
    <ligand>
        <name>thiamine diphosphate</name>
        <dbReference type="ChEBI" id="CHEBI:58937"/>
    </ligand>
</feature>
<evidence type="ECO:0000256" key="7">
    <source>
        <dbReference type="ARBA" id="ARBA00022977"/>
    </source>
</evidence>
<dbReference type="NCBIfam" id="NF003933">
    <property type="entry name" value="PRK05444.2-2"/>
    <property type="match status" value="1"/>
</dbReference>
<dbReference type="InterPro" id="IPR033248">
    <property type="entry name" value="Transketolase_C"/>
</dbReference>
<dbReference type="EC" id="2.2.1.7" evidence="10"/>
<protein>
    <recommendedName>
        <fullName evidence="10">1-deoxy-D-xylulose-5-phosphate synthase</fullName>
        <ecNumber evidence="10">2.2.1.7</ecNumber>
    </recommendedName>
    <alternativeName>
        <fullName evidence="10">1-deoxyxylulose-5-phosphate synthase</fullName>
        <shortName evidence="10">DXP synthase</shortName>
        <shortName evidence="10">DXPS</shortName>
    </alternativeName>
</protein>
<evidence type="ECO:0000256" key="4">
    <source>
        <dbReference type="ARBA" id="ARBA00022679"/>
    </source>
</evidence>
<dbReference type="GO" id="GO:0016114">
    <property type="term" value="P:terpenoid biosynthetic process"/>
    <property type="evidence" value="ECO:0007669"/>
    <property type="project" value="UniProtKB-UniRule"/>
</dbReference>
<keyword evidence="9 10" id="KW-0414">Isoprene biosynthesis</keyword>
<gene>
    <name evidence="10" type="primary">dxs</name>
    <name evidence="13" type="ORF">D7X96_31145</name>
</gene>
<evidence type="ECO:0000256" key="3">
    <source>
        <dbReference type="ARBA" id="ARBA00011738"/>
    </source>
</evidence>
<evidence type="ECO:0000256" key="9">
    <source>
        <dbReference type="ARBA" id="ARBA00023229"/>
    </source>
</evidence>
<evidence type="ECO:0000259" key="12">
    <source>
        <dbReference type="SMART" id="SM00861"/>
    </source>
</evidence>
<dbReference type="Pfam" id="PF02780">
    <property type="entry name" value="Transketolase_C"/>
    <property type="match status" value="1"/>
</dbReference>
<comment type="caution">
    <text evidence="13">The sequence shown here is derived from an EMBL/GenBank/DDBJ whole genome shotgun (WGS) entry which is preliminary data.</text>
</comment>
<evidence type="ECO:0000313" key="13">
    <source>
        <dbReference type="EMBL" id="RKH61683.1"/>
    </source>
</evidence>
<comment type="cofactor">
    <cofactor evidence="10">
        <name>Mg(2+)</name>
        <dbReference type="ChEBI" id="CHEBI:18420"/>
    </cofactor>
    <text evidence="10">Binds 1 Mg(2+) ion per subunit.</text>
</comment>